<dbReference type="GO" id="GO:0016787">
    <property type="term" value="F:hydrolase activity"/>
    <property type="evidence" value="ECO:0007669"/>
    <property type="project" value="UniProtKB-KW"/>
</dbReference>
<dbReference type="Pfam" id="PF00545">
    <property type="entry name" value="Ribonuclease"/>
    <property type="match status" value="1"/>
</dbReference>
<keyword evidence="8" id="KW-1185">Reference proteome</keyword>
<proteinExistence type="inferred from homology"/>
<evidence type="ECO:0000256" key="1">
    <source>
        <dbReference type="ARBA" id="ARBA00004613"/>
    </source>
</evidence>
<keyword evidence="4" id="KW-0964">Secreted</keyword>
<dbReference type="InterPro" id="IPR000026">
    <property type="entry name" value="N1-like"/>
</dbReference>
<comment type="subcellular location">
    <subcellularLocation>
        <location evidence="1">Secreted</location>
    </subcellularLocation>
</comment>
<evidence type="ECO:0000256" key="2">
    <source>
        <dbReference type="ARBA" id="ARBA00009006"/>
    </source>
</evidence>
<dbReference type="Gene3D" id="3.10.450.30">
    <property type="entry name" value="Microbial ribonucleases"/>
    <property type="match status" value="1"/>
</dbReference>
<dbReference type="GO" id="GO:0004521">
    <property type="term" value="F:RNA endonuclease activity"/>
    <property type="evidence" value="ECO:0007669"/>
    <property type="project" value="InterPro"/>
</dbReference>
<dbReference type="GO" id="GO:0003723">
    <property type="term" value="F:RNA binding"/>
    <property type="evidence" value="ECO:0007669"/>
    <property type="project" value="InterPro"/>
</dbReference>
<evidence type="ECO:0000313" key="7">
    <source>
        <dbReference type="EMBL" id="SHH19049.1"/>
    </source>
</evidence>
<comment type="similarity">
    <text evidence="2">Belongs to the ribonuclease N1/T1 family.</text>
</comment>
<dbReference type="PROSITE" id="PS51257">
    <property type="entry name" value="PROKAR_LIPOPROTEIN"/>
    <property type="match status" value="1"/>
</dbReference>
<keyword evidence="5" id="KW-0540">Nuclease</keyword>
<dbReference type="InterPro" id="IPR001887">
    <property type="entry name" value="Barnase"/>
</dbReference>
<evidence type="ECO:0000256" key="6">
    <source>
        <dbReference type="ARBA" id="ARBA00022801"/>
    </source>
</evidence>
<gene>
    <name evidence="7" type="ORF">SAMN02745207_00370</name>
</gene>
<organism evidence="7 8">
    <name type="scientific">Clostridium grantii DSM 8605</name>
    <dbReference type="NCBI Taxonomy" id="1121316"/>
    <lineage>
        <taxon>Bacteria</taxon>
        <taxon>Bacillati</taxon>
        <taxon>Bacillota</taxon>
        <taxon>Clostridia</taxon>
        <taxon>Eubacteriales</taxon>
        <taxon>Clostridiaceae</taxon>
        <taxon>Clostridium</taxon>
    </lineage>
</organism>
<dbReference type="PRINTS" id="PR00117">
    <property type="entry name" value="BARNASE"/>
</dbReference>
<evidence type="ECO:0000256" key="3">
    <source>
        <dbReference type="ARBA" id="ARBA00022214"/>
    </source>
</evidence>
<dbReference type="RefSeq" id="WP_073336390.1">
    <property type="nucleotide sequence ID" value="NZ_FQXM01000002.1"/>
</dbReference>
<dbReference type="SUPFAM" id="SSF53933">
    <property type="entry name" value="Microbial ribonucleases"/>
    <property type="match status" value="1"/>
</dbReference>
<dbReference type="STRING" id="1121316.SAMN02745207_00370"/>
<dbReference type="AlphaFoldDB" id="A0A1M5QZA6"/>
<evidence type="ECO:0000256" key="4">
    <source>
        <dbReference type="ARBA" id="ARBA00022525"/>
    </source>
</evidence>
<reference evidence="7 8" key="1">
    <citation type="submission" date="2016-11" db="EMBL/GenBank/DDBJ databases">
        <authorList>
            <person name="Jaros S."/>
            <person name="Januszkiewicz K."/>
            <person name="Wedrychowicz H."/>
        </authorList>
    </citation>
    <scope>NUCLEOTIDE SEQUENCE [LARGE SCALE GENOMIC DNA]</scope>
    <source>
        <strain evidence="7 8">DSM 8605</strain>
    </source>
</reference>
<keyword evidence="6" id="KW-0378">Hydrolase</keyword>
<dbReference type="Proteomes" id="UP000184447">
    <property type="component" value="Unassembled WGS sequence"/>
</dbReference>
<accession>A0A1M5QZA6</accession>
<evidence type="ECO:0000256" key="5">
    <source>
        <dbReference type="ARBA" id="ARBA00022722"/>
    </source>
</evidence>
<protein>
    <recommendedName>
        <fullName evidence="3">Ribonuclease</fullName>
    </recommendedName>
</protein>
<dbReference type="InterPro" id="IPR016191">
    <property type="entry name" value="Ribonuclease/ribotoxin"/>
</dbReference>
<dbReference type="GO" id="GO:0005576">
    <property type="term" value="C:extracellular region"/>
    <property type="evidence" value="ECO:0007669"/>
    <property type="project" value="UniProtKB-SubCell"/>
</dbReference>
<sequence length="176" mass="20228">MRKFKTKKLLSFWITLALTLVMLFTGCSNEFLNEVAKIVTENADNNSVSVDDNTTNNKINTSGIDESGRYSSKEEVAAYINAFDKLPSNYLKKQEAIALGWESNKGNLWEVTDEMSIGGDYFGNREKLLPIEDGRKWFECDINYEGGYRNSERILFSNDGLIFYTDDHYKTFTQLY</sequence>
<dbReference type="EMBL" id="FQXM01000002">
    <property type="protein sequence ID" value="SHH19049.1"/>
    <property type="molecule type" value="Genomic_DNA"/>
</dbReference>
<name>A0A1M5QZA6_9CLOT</name>
<evidence type="ECO:0000313" key="8">
    <source>
        <dbReference type="Proteomes" id="UP000184447"/>
    </source>
</evidence>